<comment type="caution">
    <text evidence="4">The sequence shown here is derived from an EMBL/GenBank/DDBJ whole genome shotgun (WGS) entry which is preliminary data.</text>
</comment>
<sequence length="273" mass="29002">MAGPHVLITGVGSGIGRATALHLAGRGFTVTGAVRDPADGDGLQAQAAAAGVAVEPVVLELTDPEACEEVAGRRPWFGLVNNAGYFNAGLVEDVARSDARRQLETMVLAPLHLAQVVLPAMRAQGQGRIVNVSSGIVHLAAAGTGWYQASKQALSAASDALRAEVAGDGIEVVLIEPGGINSEIWSKAERDLMERRGGSARPQGYERALRLLRALDGRMHPPTLVAEAIGDALTARRPRTRYRVGREVALMRATRYLLPDRLRDRALRTLLGM</sequence>
<comment type="similarity">
    <text evidence="1">Belongs to the short-chain dehydrogenases/reductases (SDR) family.</text>
</comment>
<dbReference type="PRINTS" id="PR00081">
    <property type="entry name" value="GDHRDH"/>
</dbReference>
<dbReference type="GO" id="GO:0016020">
    <property type="term" value="C:membrane"/>
    <property type="evidence" value="ECO:0007669"/>
    <property type="project" value="TreeGrafter"/>
</dbReference>
<evidence type="ECO:0000256" key="2">
    <source>
        <dbReference type="ARBA" id="ARBA00023002"/>
    </source>
</evidence>
<evidence type="ECO:0000313" key="4">
    <source>
        <dbReference type="EMBL" id="GGI07195.1"/>
    </source>
</evidence>
<dbReference type="Proteomes" id="UP000650511">
    <property type="component" value="Unassembled WGS sequence"/>
</dbReference>
<gene>
    <name evidence="4" type="ORF">GCM10011354_22870</name>
</gene>
<dbReference type="Pfam" id="PF00106">
    <property type="entry name" value="adh_short"/>
    <property type="match status" value="1"/>
</dbReference>
<feature type="domain" description="Ketoreductase" evidence="3">
    <location>
        <begin position="4"/>
        <end position="183"/>
    </location>
</feature>
<accession>A0A8J3AFB8</accession>
<dbReference type="PANTHER" id="PTHR44196">
    <property type="entry name" value="DEHYDROGENASE/REDUCTASE SDR FAMILY MEMBER 7B"/>
    <property type="match status" value="1"/>
</dbReference>
<keyword evidence="2" id="KW-0560">Oxidoreductase</keyword>
<reference evidence="4" key="1">
    <citation type="journal article" date="2014" name="Int. J. Syst. Evol. Microbiol.">
        <title>Complete genome sequence of Corynebacterium casei LMG S-19264T (=DSM 44701T), isolated from a smear-ripened cheese.</title>
        <authorList>
            <consortium name="US DOE Joint Genome Institute (JGI-PGF)"/>
            <person name="Walter F."/>
            <person name="Albersmeier A."/>
            <person name="Kalinowski J."/>
            <person name="Ruckert C."/>
        </authorList>
    </citation>
    <scope>NUCLEOTIDE SEQUENCE</scope>
    <source>
        <strain evidence="4">CGMCC 1.14988</strain>
    </source>
</reference>
<dbReference type="PANTHER" id="PTHR44196:SF1">
    <property type="entry name" value="DEHYDROGENASE_REDUCTASE SDR FAMILY MEMBER 7B"/>
    <property type="match status" value="1"/>
</dbReference>
<dbReference type="InterPro" id="IPR002347">
    <property type="entry name" value="SDR_fam"/>
</dbReference>
<name>A0A8J3AFB8_9ACTN</name>
<dbReference type="OrthoDB" id="3178062at2"/>
<dbReference type="EMBL" id="BMHA01000008">
    <property type="protein sequence ID" value="GGI07195.1"/>
    <property type="molecule type" value="Genomic_DNA"/>
</dbReference>
<reference evidence="4" key="2">
    <citation type="submission" date="2020-09" db="EMBL/GenBank/DDBJ databases">
        <authorList>
            <person name="Sun Q."/>
            <person name="Zhou Y."/>
        </authorList>
    </citation>
    <scope>NUCLEOTIDE SEQUENCE</scope>
    <source>
        <strain evidence="4">CGMCC 1.14988</strain>
    </source>
</reference>
<evidence type="ECO:0000259" key="3">
    <source>
        <dbReference type="SMART" id="SM00822"/>
    </source>
</evidence>
<dbReference type="SUPFAM" id="SSF51735">
    <property type="entry name" value="NAD(P)-binding Rossmann-fold domains"/>
    <property type="match status" value="1"/>
</dbReference>
<dbReference type="AlphaFoldDB" id="A0A8J3AFB8"/>
<dbReference type="SMART" id="SM00822">
    <property type="entry name" value="PKS_KR"/>
    <property type="match status" value="1"/>
</dbReference>
<proteinExistence type="inferred from homology"/>
<protein>
    <submittedName>
        <fullName evidence="4">Short-chain dehydrogenase</fullName>
    </submittedName>
</protein>
<keyword evidence="5" id="KW-1185">Reference proteome</keyword>
<dbReference type="Gene3D" id="3.40.50.720">
    <property type="entry name" value="NAD(P)-binding Rossmann-like Domain"/>
    <property type="match status" value="1"/>
</dbReference>
<dbReference type="InterPro" id="IPR036291">
    <property type="entry name" value="NAD(P)-bd_dom_sf"/>
</dbReference>
<evidence type="ECO:0000313" key="5">
    <source>
        <dbReference type="Proteomes" id="UP000650511"/>
    </source>
</evidence>
<dbReference type="GO" id="GO:0016491">
    <property type="term" value="F:oxidoreductase activity"/>
    <property type="evidence" value="ECO:0007669"/>
    <property type="project" value="UniProtKB-KW"/>
</dbReference>
<evidence type="ECO:0000256" key="1">
    <source>
        <dbReference type="ARBA" id="ARBA00006484"/>
    </source>
</evidence>
<dbReference type="RefSeq" id="WP_130649986.1">
    <property type="nucleotide sequence ID" value="NZ_BMHA01000008.1"/>
</dbReference>
<organism evidence="4 5">
    <name type="scientific">Egicoccus halophilus</name>
    <dbReference type="NCBI Taxonomy" id="1670830"/>
    <lineage>
        <taxon>Bacteria</taxon>
        <taxon>Bacillati</taxon>
        <taxon>Actinomycetota</taxon>
        <taxon>Nitriliruptoria</taxon>
        <taxon>Egicoccales</taxon>
        <taxon>Egicoccaceae</taxon>
        <taxon>Egicoccus</taxon>
    </lineage>
</organism>
<dbReference type="InterPro" id="IPR057326">
    <property type="entry name" value="KR_dom"/>
</dbReference>